<name>A0A8S2FP09_9BILA</name>
<protein>
    <submittedName>
        <fullName evidence="1">Uncharacterized protein</fullName>
    </submittedName>
</protein>
<feature type="non-terminal residue" evidence="1">
    <location>
        <position position="346"/>
    </location>
</feature>
<dbReference type="EMBL" id="CAJNOK010036466">
    <property type="protein sequence ID" value="CAF1522762.1"/>
    <property type="molecule type" value="Genomic_DNA"/>
</dbReference>
<gene>
    <name evidence="1" type="ORF">OVA965_LOCUS37864</name>
    <name evidence="2" type="ORF">TMI583_LOCUS38986</name>
</gene>
<reference evidence="1" key="1">
    <citation type="submission" date="2021-02" db="EMBL/GenBank/DDBJ databases">
        <authorList>
            <person name="Nowell W R."/>
        </authorList>
    </citation>
    <scope>NUCLEOTIDE SEQUENCE</scope>
</reference>
<evidence type="ECO:0000313" key="1">
    <source>
        <dbReference type="EMBL" id="CAF1522762.1"/>
    </source>
</evidence>
<accession>A0A8S2FP09</accession>
<sequence length="346" mass="39808">MAAFPKMYFDKFKPMSKPTENAFSLDKLQISSVDELSNVYTTLVQELNNKRVTVNEICQRLIAESDEIVADTSVIDHVLYTLLIPNTLSDILQKWHEQQHLTDDESTLFHNVSLLLLKLISYSTDDSKKINKISTWLVNKPFIESIAVNIKDIAEKGAHFSDRNLEHLDTILEALTDFQHEQKPIMNNPIMLQLLESIVDCLSSTYYSDTFLKLRPDVKQFNESEQFLLITCAHYFNKYSGSRRQELIDKLLSKKLQIYLQIYDKFLPSIAQWQNSLILAFYYITNFLAFASTKRENVDAYTEKIVDNVILILSAPILIQKISSISINPETMLLLAAIQIIRALTA</sequence>
<dbReference type="Proteomes" id="UP000682733">
    <property type="component" value="Unassembled WGS sequence"/>
</dbReference>
<evidence type="ECO:0000313" key="2">
    <source>
        <dbReference type="EMBL" id="CAF4309574.1"/>
    </source>
</evidence>
<evidence type="ECO:0000313" key="3">
    <source>
        <dbReference type="Proteomes" id="UP000677228"/>
    </source>
</evidence>
<dbReference type="EMBL" id="CAJOBA010058610">
    <property type="protein sequence ID" value="CAF4309574.1"/>
    <property type="molecule type" value="Genomic_DNA"/>
</dbReference>
<dbReference type="AlphaFoldDB" id="A0A8S2FP09"/>
<comment type="caution">
    <text evidence="1">The sequence shown here is derived from an EMBL/GenBank/DDBJ whole genome shotgun (WGS) entry which is preliminary data.</text>
</comment>
<organism evidence="1 3">
    <name type="scientific">Didymodactylos carnosus</name>
    <dbReference type="NCBI Taxonomy" id="1234261"/>
    <lineage>
        <taxon>Eukaryota</taxon>
        <taxon>Metazoa</taxon>
        <taxon>Spiralia</taxon>
        <taxon>Gnathifera</taxon>
        <taxon>Rotifera</taxon>
        <taxon>Eurotatoria</taxon>
        <taxon>Bdelloidea</taxon>
        <taxon>Philodinida</taxon>
        <taxon>Philodinidae</taxon>
        <taxon>Didymodactylos</taxon>
    </lineage>
</organism>
<proteinExistence type="predicted"/>
<dbReference type="Proteomes" id="UP000677228">
    <property type="component" value="Unassembled WGS sequence"/>
</dbReference>